<keyword evidence="2" id="KW-1185">Reference proteome</keyword>
<accession>A0ABS8H8I0</accession>
<dbReference type="Proteomes" id="UP001198830">
    <property type="component" value="Unassembled WGS sequence"/>
</dbReference>
<name>A0ABS8H8I0_9SPHN</name>
<evidence type="ECO:0000313" key="2">
    <source>
        <dbReference type="Proteomes" id="UP001198830"/>
    </source>
</evidence>
<dbReference type="Pfam" id="PF20039">
    <property type="entry name" value="DUF6441"/>
    <property type="match status" value="1"/>
</dbReference>
<evidence type="ECO:0000313" key="1">
    <source>
        <dbReference type="EMBL" id="MCC4234485.1"/>
    </source>
</evidence>
<comment type="caution">
    <text evidence="1">The sequence shown here is derived from an EMBL/GenBank/DDBJ whole genome shotgun (WGS) entry which is preliminary data.</text>
</comment>
<gene>
    <name evidence="1" type="ORF">LL253_17575</name>
</gene>
<proteinExistence type="predicted"/>
<dbReference type="EMBL" id="JAJGNP010000021">
    <property type="protein sequence ID" value="MCC4234485.1"/>
    <property type="molecule type" value="Genomic_DNA"/>
</dbReference>
<protein>
    <submittedName>
        <fullName evidence="1">DUF6441 family protein</fullName>
    </submittedName>
</protein>
<reference evidence="1 2" key="1">
    <citation type="submission" date="2021-10" db="EMBL/GenBank/DDBJ databases">
        <title>The diversity and Nitrogen Metabolism of Culturable Nitrate-Utilizing Bacteria Within the Oxygen Minimum Zone of the Changjiang (Yangtze River)Estuary.</title>
        <authorList>
            <person name="Zhang D."/>
            <person name="Zheng J."/>
            <person name="Liu S."/>
            <person name="He W."/>
        </authorList>
    </citation>
    <scope>NUCLEOTIDE SEQUENCE [LARGE SCALE GENOMIC DNA]</scope>
    <source>
        <strain evidence="1 2">FXH275-2</strain>
    </source>
</reference>
<organism evidence="1 2">
    <name type="scientific">Sphingobium soli</name>
    <dbReference type="NCBI Taxonomy" id="1591116"/>
    <lineage>
        <taxon>Bacteria</taxon>
        <taxon>Pseudomonadati</taxon>
        <taxon>Pseudomonadota</taxon>
        <taxon>Alphaproteobacteria</taxon>
        <taxon>Sphingomonadales</taxon>
        <taxon>Sphingomonadaceae</taxon>
        <taxon>Sphingobium</taxon>
    </lineage>
</organism>
<dbReference type="RefSeq" id="WP_228228034.1">
    <property type="nucleotide sequence ID" value="NZ_JAJGNP010000021.1"/>
</dbReference>
<sequence length="225" mass="24432">MLAEMVGGTLVGQMAAIEGDIARDITDIMNDEVDALKLELREQVTSAGLGARIAKTWRSNVYPKAGRSLNPAGYIWSAAPEIISSYIDGATIRPVNGGKWLWIPTKAVPRRRRSTNYASSLGKRSRGTAMTPEEVELHFNAELDVVIDGGKGFAFIDVVSGVSRGYREATAGRLRGRRGMAPRKAKPVLMFTLVKAVKKPRLLDLDGPTQRAASRIAARLAALWS</sequence>
<dbReference type="InterPro" id="IPR045622">
    <property type="entry name" value="DUF6441"/>
</dbReference>